<feature type="active site" description="Proton donor" evidence="5">
    <location>
        <position position="976"/>
    </location>
</feature>
<reference evidence="12" key="1">
    <citation type="submission" date="2025-08" db="UniProtKB">
        <authorList>
            <consortium name="RefSeq"/>
        </authorList>
    </citation>
    <scope>IDENTIFICATION</scope>
    <source>
        <tissue evidence="12">Whole organism</tissue>
    </source>
</reference>
<evidence type="ECO:0000256" key="2">
    <source>
        <dbReference type="ARBA" id="ARBA00022801"/>
    </source>
</evidence>
<comment type="similarity">
    <text evidence="8">Belongs to the cyclic nucleotide phosphodiesterase family.</text>
</comment>
<dbReference type="GeneID" id="108668480"/>
<dbReference type="SMART" id="SM00471">
    <property type="entry name" value="HDc"/>
    <property type="match status" value="1"/>
</dbReference>
<dbReference type="GO" id="GO:0045202">
    <property type="term" value="C:synapse"/>
    <property type="evidence" value="ECO:0007669"/>
    <property type="project" value="GOC"/>
</dbReference>
<keyword evidence="11" id="KW-1185">Reference proteome</keyword>
<comment type="cofactor">
    <cofactor evidence="8">
        <name>a divalent metal cation</name>
        <dbReference type="ChEBI" id="CHEBI:60240"/>
    </cofactor>
    <text evidence="8">Binds 2 divalent metal cations per subunit. Site 1 may preferentially bind zinc ions, while site 2 has a preference for magnesium and/or manganese ions.</text>
</comment>
<feature type="region of interest" description="Disordered" evidence="9">
    <location>
        <begin position="354"/>
        <end position="375"/>
    </location>
</feature>
<feature type="binding site" evidence="6">
    <location>
        <begin position="976"/>
        <end position="980"/>
    </location>
    <ligand>
        <name>AMP</name>
        <dbReference type="ChEBI" id="CHEBI:456215"/>
    </ligand>
</feature>
<feature type="region of interest" description="Disordered" evidence="9">
    <location>
        <begin position="216"/>
        <end position="298"/>
    </location>
</feature>
<evidence type="ECO:0000256" key="3">
    <source>
        <dbReference type="ARBA" id="ARBA00023149"/>
    </source>
</evidence>
<dbReference type="InterPro" id="IPR002073">
    <property type="entry name" value="PDEase_catalytic_dom"/>
</dbReference>
<dbReference type="PROSITE" id="PS51845">
    <property type="entry name" value="PDEASE_I_2"/>
    <property type="match status" value="1"/>
</dbReference>
<feature type="binding site" evidence="7">
    <location>
        <position position="1134"/>
    </location>
    <ligand>
        <name>Zn(2+)</name>
        <dbReference type="ChEBI" id="CHEBI:29105"/>
        <label>1</label>
    </ligand>
</feature>
<feature type="compositionally biased region" description="Gly residues" evidence="9">
    <location>
        <begin position="1278"/>
        <end position="1294"/>
    </location>
</feature>
<protein>
    <recommendedName>
        <fullName evidence="8">Phosphodiesterase</fullName>
        <ecNumber evidence="8">3.1.4.-</ecNumber>
    </recommendedName>
</protein>
<feature type="binding site" evidence="6">
    <location>
        <position position="1134"/>
    </location>
    <ligand>
        <name>AMP</name>
        <dbReference type="ChEBI" id="CHEBI:456215"/>
    </ligand>
</feature>
<dbReference type="CDD" id="cd00077">
    <property type="entry name" value="HDc"/>
    <property type="match status" value="1"/>
</dbReference>
<dbReference type="FunFam" id="1.10.1300.10:FF:000001">
    <property type="entry name" value="Phosphodiesterase"/>
    <property type="match status" value="1"/>
</dbReference>
<feature type="binding site" evidence="7">
    <location>
        <position position="1016"/>
    </location>
    <ligand>
        <name>Zn(2+)</name>
        <dbReference type="ChEBI" id="CHEBI:29105"/>
        <label>1</label>
    </ligand>
</feature>
<dbReference type="Gene3D" id="1.10.1300.10">
    <property type="entry name" value="3'5'-cyclic nucleotide phosphodiesterase, catalytic domain"/>
    <property type="match status" value="1"/>
</dbReference>
<evidence type="ECO:0000256" key="4">
    <source>
        <dbReference type="ARBA" id="ARBA00053071"/>
    </source>
</evidence>
<evidence type="ECO:0000256" key="7">
    <source>
        <dbReference type="PIRSR" id="PIRSR623088-3"/>
    </source>
</evidence>
<dbReference type="PROSITE" id="PS00126">
    <property type="entry name" value="PDEASE_I_1"/>
    <property type="match status" value="1"/>
</dbReference>
<feature type="region of interest" description="Disordered" evidence="9">
    <location>
        <begin position="744"/>
        <end position="852"/>
    </location>
</feature>
<dbReference type="InterPro" id="IPR023174">
    <property type="entry name" value="PDEase_CS"/>
</dbReference>
<feature type="compositionally biased region" description="Polar residues" evidence="9">
    <location>
        <begin position="225"/>
        <end position="244"/>
    </location>
</feature>
<feature type="binding site" evidence="6">
    <location>
        <position position="1017"/>
    </location>
    <ligand>
        <name>AMP</name>
        <dbReference type="ChEBI" id="CHEBI:456215"/>
    </ligand>
</feature>
<dbReference type="InterPro" id="IPR036971">
    <property type="entry name" value="PDEase_catalytic_dom_sf"/>
</dbReference>
<dbReference type="GO" id="GO:0007623">
    <property type="term" value="P:circadian rhythm"/>
    <property type="evidence" value="ECO:0007669"/>
    <property type="project" value="UniProtKB-ARBA"/>
</dbReference>
<dbReference type="GO" id="GO:0007615">
    <property type="term" value="P:anesthesia-resistant memory"/>
    <property type="evidence" value="ECO:0007669"/>
    <property type="project" value="UniProtKB-ARBA"/>
</dbReference>
<dbReference type="GO" id="GO:0007268">
    <property type="term" value="P:chemical synaptic transmission"/>
    <property type="evidence" value="ECO:0007669"/>
    <property type="project" value="UniProtKB-ARBA"/>
</dbReference>
<feature type="domain" description="PDEase" evidence="10">
    <location>
        <begin position="900"/>
        <end position="1229"/>
    </location>
</feature>
<feature type="compositionally biased region" description="Basic and acidic residues" evidence="9">
    <location>
        <begin position="408"/>
        <end position="419"/>
    </location>
</feature>
<dbReference type="OrthoDB" id="189220at2759"/>
<feature type="compositionally biased region" description="Low complexity" evidence="9">
    <location>
        <begin position="792"/>
        <end position="805"/>
    </location>
</feature>
<feature type="binding site" evidence="6">
    <location>
        <position position="1185"/>
    </location>
    <ligand>
        <name>AMP</name>
        <dbReference type="ChEBI" id="CHEBI:456215"/>
    </ligand>
</feature>
<evidence type="ECO:0000256" key="6">
    <source>
        <dbReference type="PIRSR" id="PIRSR623088-2"/>
    </source>
</evidence>
<comment type="function">
    <text evidence="4">Hydrolyzes the second messenger cAMP, which is a key regulator of many important physiological processes. Vital for female fertility. Required for learning/memory.</text>
</comment>
<evidence type="ECO:0000256" key="8">
    <source>
        <dbReference type="RuleBase" id="RU363067"/>
    </source>
</evidence>
<feature type="binding site" evidence="7">
    <location>
        <position position="1017"/>
    </location>
    <ligand>
        <name>Zn(2+)</name>
        <dbReference type="ChEBI" id="CHEBI:29105"/>
        <label>2</label>
    </ligand>
</feature>
<feature type="region of interest" description="Disordered" evidence="9">
    <location>
        <begin position="1226"/>
        <end position="1328"/>
    </location>
</feature>
<evidence type="ECO:0000256" key="1">
    <source>
        <dbReference type="ARBA" id="ARBA00022723"/>
    </source>
</evidence>
<feature type="compositionally biased region" description="Polar residues" evidence="9">
    <location>
        <begin position="806"/>
        <end position="852"/>
    </location>
</feature>
<dbReference type="Pfam" id="PF00233">
    <property type="entry name" value="PDEase_I"/>
    <property type="match status" value="1"/>
</dbReference>
<dbReference type="InterPro" id="IPR023088">
    <property type="entry name" value="PDEase"/>
</dbReference>
<accession>A0A8B7NCC9</accession>
<evidence type="ECO:0000313" key="12">
    <source>
        <dbReference type="RefSeq" id="XP_018011196.1"/>
    </source>
</evidence>
<dbReference type="CTD" id="31309"/>
<dbReference type="GO" id="GO:0046872">
    <property type="term" value="F:metal ion binding"/>
    <property type="evidence" value="ECO:0007669"/>
    <property type="project" value="UniProtKB-KW"/>
</dbReference>
<evidence type="ECO:0000256" key="9">
    <source>
        <dbReference type="SAM" id="MobiDB-lite"/>
    </source>
</evidence>
<organism evidence="11 12">
    <name type="scientific">Hyalella azteca</name>
    <name type="common">Amphipod</name>
    <dbReference type="NCBI Taxonomy" id="294128"/>
    <lineage>
        <taxon>Eukaryota</taxon>
        <taxon>Metazoa</taxon>
        <taxon>Ecdysozoa</taxon>
        <taxon>Arthropoda</taxon>
        <taxon>Crustacea</taxon>
        <taxon>Multicrustacea</taxon>
        <taxon>Malacostraca</taxon>
        <taxon>Eumalacostraca</taxon>
        <taxon>Peracarida</taxon>
        <taxon>Amphipoda</taxon>
        <taxon>Senticaudata</taxon>
        <taxon>Talitrida</taxon>
        <taxon>Talitroidea</taxon>
        <taxon>Hyalellidae</taxon>
        <taxon>Hyalella</taxon>
    </lineage>
</organism>
<dbReference type="RefSeq" id="XP_018011196.1">
    <property type="nucleotide sequence ID" value="XM_018155707.2"/>
</dbReference>
<dbReference type="GO" id="GO:0004114">
    <property type="term" value="F:3',5'-cyclic-nucleotide phosphodiesterase activity"/>
    <property type="evidence" value="ECO:0007669"/>
    <property type="project" value="InterPro"/>
</dbReference>
<feature type="binding site" evidence="7">
    <location>
        <position position="1017"/>
    </location>
    <ligand>
        <name>Zn(2+)</name>
        <dbReference type="ChEBI" id="CHEBI:29105"/>
        <label>1</label>
    </ligand>
</feature>
<feature type="binding site" evidence="7">
    <location>
        <position position="980"/>
    </location>
    <ligand>
        <name>Zn(2+)</name>
        <dbReference type="ChEBI" id="CHEBI:29105"/>
        <label>1</label>
    </ligand>
</feature>
<feature type="region of interest" description="Disordered" evidence="9">
    <location>
        <begin position="391"/>
        <end position="442"/>
    </location>
</feature>
<dbReference type="Proteomes" id="UP000694843">
    <property type="component" value="Unplaced"/>
</dbReference>
<gene>
    <name evidence="12" type="primary">LOC108668480</name>
</gene>
<dbReference type="GO" id="GO:0040040">
    <property type="term" value="P:thermosensory behavior"/>
    <property type="evidence" value="ECO:0007669"/>
    <property type="project" value="UniProtKB-ARBA"/>
</dbReference>
<feature type="compositionally biased region" description="Low complexity" evidence="9">
    <location>
        <begin position="355"/>
        <end position="374"/>
    </location>
</feature>
<feature type="compositionally biased region" description="Low complexity" evidence="9">
    <location>
        <begin position="744"/>
        <end position="762"/>
    </location>
</feature>
<name>A0A8B7NCC9_HYAAZ</name>
<evidence type="ECO:0000313" key="11">
    <source>
        <dbReference type="Proteomes" id="UP000694843"/>
    </source>
</evidence>
<sequence>MLSTSTAPGLHYGTLQSFVTLLSPHLGAQESEVCSNLATKPVEVTTGISGFHTQSYQVRNFDIKMASDEGNKLPEMPHTCPDHKLKRMNERIDDLHNMNILMPPKPIKSARKSKLEAHARDDMSLASGSFDVGKVPFNRRCSVGGSIASLSDSFSGSSNDKMHFASPELNPKLMAVLGPHATSALLSCSPVRRTSVDFNAGFEDDFTAILRKITAPSSPPASAPGTPSNKKNFLPVSSLSMDESSSTKDDDDAPEWYNVPKIIESRVPVSELEDSDAPLTTESTSKRVPRPTSLYRSNSDSCRLRSKIYLRDKFSKALSVKHEEDEHNLSDDEVFSTVEIRAGHLDVPFRHRTLSPISQSSSSGSPESFEESSPCANTLDADKCLMPDATETSNRLESPDLTVSCPTDRYENRADEKQVKPLNRGATASSGEHPDVPGGNIATTATSEFLAKGLGSASPLIDVRPLSVSHSSEGPCTIRQDATIPTDPTTSRSVDPEIQEQRSTDSKRSKSYQVSEKLNGKDTFMDPQSYEIIGPFSLVLVVRVLGNTLLERCFLSQKSSPYVQLRRRSSNKNLESDSNNVLKSKEIQNFTLEPQTSAQKFSISLVNSSCPDGQLIKETHSSIYASNSSSEKWPRRPSHNSLRTALQYVSQRNALGLLLLILSFLPLVILAGVLDISLYVFSLLSQFKRMLNKELSHFSESSRSGNQISEYICTTFLDQHQELDIPSLQQHDKEDTPAIEGQQPLPLQQQQPQTQTQQSGHRSSSRKKFSSSSHGAQSLGHPSLPASERFPAPSSSAHDGSSSAATWQSKESCSQSSGAQSTKHCSTSQRQTSIISASGESTPADSVQSSCTVTETGGDAAFTGVSGKEVASVASSMSRIIGVKSPQQTVSFESIPRFGVETPNEAELAKVLEDIDKWGIDIFRIAELSEIQPLTAITYTIFVERDLIKQFKIPPNTLLTFLRTLEVHYLSHVPYHNAYHAADVTQSTHVLLNSPALESVFTPLEVLAAIFAAAIHDVDHPGLTNQYLINSSSELALMYNDESVLENHHLAVAFKLLQNQNCDIFVNLSKKQRQTLRKMVIDMVLATDMSKHMSLLADLKTMVETKKVAGSGVLLLDNYTDRIQVLQNMVHCADLSNPTKPLDLYKRWVASIMEEFFKQGDKERENGFDISPMCDRHSATIEKSQVGFIDYIAHPLWETWADLVHPDAQDILDTLEENRDWYQQMIPISPSSSSNDLQEEDQPGTTSEDPEETEDDGQLCAAAERIQIHFTHDEETEGSGGETSGLGGSSGYSGAGVTSGENPFTSTGEDKEFEEPPEPQTKDEDSGI</sequence>
<proteinExistence type="inferred from homology"/>
<dbReference type="PRINTS" id="PR00387">
    <property type="entry name" value="PDIESTERASE1"/>
</dbReference>
<feature type="region of interest" description="Disordered" evidence="9">
    <location>
        <begin position="466"/>
        <end position="520"/>
    </location>
</feature>
<feature type="compositionally biased region" description="Acidic residues" evidence="9">
    <location>
        <begin position="1237"/>
        <end position="1257"/>
    </location>
</feature>
<dbReference type="InterPro" id="IPR040844">
    <property type="entry name" value="PDE4_UCR"/>
</dbReference>
<dbReference type="GO" id="GO:0007165">
    <property type="term" value="P:signal transduction"/>
    <property type="evidence" value="ECO:0007669"/>
    <property type="project" value="InterPro"/>
</dbReference>
<dbReference type="KEGG" id="hazt:108668480"/>
<dbReference type="PANTHER" id="PTHR11347">
    <property type="entry name" value="CYCLIC NUCLEOTIDE PHOSPHODIESTERASE"/>
    <property type="match status" value="1"/>
</dbReference>
<feature type="compositionally biased region" description="Basic and acidic residues" evidence="9">
    <location>
        <begin position="499"/>
        <end position="508"/>
    </location>
</feature>
<keyword evidence="3" id="KW-0114">cAMP</keyword>
<dbReference type="GO" id="GO:0007614">
    <property type="term" value="P:short-term memory"/>
    <property type="evidence" value="ECO:0007669"/>
    <property type="project" value="UniProtKB-ARBA"/>
</dbReference>
<dbReference type="GO" id="GO:0007619">
    <property type="term" value="P:courtship behavior"/>
    <property type="evidence" value="ECO:0007669"/>
    <property type="project" value="UniProtKB-ARBA"/>
</dbReference>
<dbReference type="GO" id="GO:0001661">
    <property type="term" value="P:conditioned taste aversion"/>
    <property type="evidence" value="ECO:0007669"/>
    <property type="project" value="UniProtKB-ARBA"/>
</dbReference>
<dbReference type="GO" id="GO:0008355">
    <property type="term" value="P:olfactory learning"/>
    <property type="evidence" value="ECO:0007669"/>
    <property type="project" value="UniProtKB-ARBA"/>
</dbReference>
<keyword evidence="1 7" id="KW-0479">Metal-binding</keyword>
<dbReference type="SUPFAM" id="SSF109604">
    <property type="entry name" value="HD-domain/PDEase-like"/>
    <property type="match status" value="1"/>
</dbReference>
<dbReference type="GO" id="GO:0048675">
    <property type="term" value="P:axon extension"/>
    <property type="evidence" value="ECO:0007669"/>
    <property type="project" value="UniProtKB-ARBA"/>
</dbReference>
<evidence type="ECO:0000256" key="5">
    <source>
        <dbReference type="PIRSR" id="PIRSR623088-1"/>
    </source>
</evidence>
<dbReference type="InterPro" id="IPR003607">
    <property type="entry name" value="HD/PDEase_dom"/>
</dbReference>
<dbReference type="EC" id="3.1.4.-" evidence="8"/>
<dbReference type="GO" id="GO:0046958">
    <property type="term" value="P:nonassociative learning"/>
    <property type="evidence" value="ECO:0007669"/>
    <property type="project" value="UniProtKB-ARBA"/>
</dbReference>
<evidence type="ECO:0000259" key="10">
    <source>
        <dbReference type="PROSITE" id="PS51845"/>
    </source>
</evidence>
<dbReference type="Pfam" id="PF18100">
    <property type="entry name" value="PDE4_UCR"/>
    <property type="match status" value="1"/>
</dbReference>
<keyword evidence="2 8" id="KW-0378">Hydrolase</keyword>